<evidence type="ECO:0000256" key="7">
    <source>
        <dbReference type="SAM" id="Phobius"/>
    </source>
</evidence>
<feature type="transmembrane region" description="Helical" evidence="7">
    <location>
        <begin position="154"/>
        <end position="175"/>
    </location>
</feature>
<keyword evidence="2" id="KW-1003">Cell membrane</keyword>
<evidence type="ECO:0000256" key="3">
    <source>
        <dbReference type="ARBA" id="ARBA00022692"/>
    </source>
</evidence>
<organism evidence="8 9">
    <name type="scientific">Streptomonospora algeriensis</name>
    <dbReference type="NCBI Taxonomy" id="995084"/>
    <lineage>
        <taxon>Bacteria</taxon>
        <taxon>Bacillati</taxon>
        <taxon>Actinomycetota</taxon>
        <taxon>Actinomycetes</taxon>
        <taxon>Streptosporangiales</taxon>
        <taxon>Nocardiopsidaceae</taxon>
        <taxon>Streptomonospora</taxon>
    </lineage>
</organism>
<comment type="subcellular location">
    <subcellularLocation>
        <location evidence="1">Cell membrane</location>
        <topology evidence="1">Multi-pass membrane protein</topology>
    </subcellularLocation>
</comment>
<dbReference type="PANTHER" id="PTHR30213:SF0">
    <property type="entry name" value="UPF0761 MEMBRANE PROTEIN YIHY"/>
    <property type="match status" value="1"/>
</dbReference>
<keyword evidence="3 7" id="KW-0812">Transmembrane</keyword>
<comment type="caution">
    <text evidence="8">The sequence shown here is derived from an EMBL/GenBank/DDBJ whole genome shotgun (WGS) entry which is preliminary data.</text>
</comment>
<evidence type="ECO:0000313" key="9">
    <source>
        <dbReference type="Proteomes" id="UP001596956"/>
    </source>
</evidence>
<dbReference type="Proteomes" id="UP001596956">
    <property type="component" value="Unassembled WGS sequence"/>
</dbReference>
<evidence type="ECO:0000256" key="6">
    <source>
        <dbReference type="SAM" id="MobiDB-lite"/>
    </source>
</evidence>
<feature type="transmembrane region" description="Helical" evidence="7">
    <location>
        <begin position="259"/>
        <end position="285"/>
    </location>
</feature>
<evidence type="ECO:0000256" key="5">
    <source>
        <dbReference type="ARBA" id="ARBA00023136"/>
    </source>
</evidence>
<feature type="region of interest" description="Disordered" evidence="6">
    <location>
        <begin position="310"/>
        <end position="338"/>
    </location>
</feature>
<accession>A0ABW3BJ04</accession>
<keyword evidence="5 7" id="KW-0472">Membrane</keyword>
<feature type="transmembrane region" description="Helical" evidence="7">
    <location>
        <begin position="195"/>
        <end position="214"/>
    </location>
</feature>
<keyword evidence="4 7" id="KW-1133">Transmembrane helix</keyword>
<gene>
    <name evidence="8" type="ORF">ACFQZU_13340</name>
</gene>
<feature type="transmembrane region" description="Helical" evidence="7">
    <location>
        <begin position="114"/>
        <end position="142"/>
    </location>
</feature>
<evidence type="ECO:0000256" key="1">
    <source>
        <dbReference type="ARBA" id="ARBA00004651"/>
    </source>
</evidence>
<feature type="compositionally biased region" description="Basic and acidic residues" evidence="6">
    <location>
        <begin position="312"/>
        <end position="321"/>
    </location>
</feature>
<feature type="transmembrane region" description="Helical" evidence="7">
    <location>
        <begin position="226"/>
        <end position="247"/>
    </location>
</feature>
<dbReference type="EMBL" id="JBHTHR010000425">
    <property type="protein sequence ID" value="MFD0802289.1"/>
    <property type="molecule type" value="Genomic_DNA"/>
</dbReference>
<feature type="transmembrane region" description="Helical" evidence="7">
    <location>
        <begin position="37"/>
        <end position="60"/>
    </location>
</feature>
<keyword evidence="9" id="KW-1185">Reference proteome</keyword>
<evidence type="ECO:0000256" key="2">
    <source>
        <dbReference type="ARBA" id="ARBA00022475"/>
    </source>
</evidence>
<evidence type="ECO:0000313" key="8">
    <source>
        <dbReference type="EMBL" id="MFD0802289.1"/>
    </source>
</evidence>
<reference evidence="9" key="1">
    <citation type="journal article" date="2019" name="Int. J. Syst. Evol. Microbiol.">
        <title>The Global Catalogue of Microorganisms (GCM) 10K type strain sequencing project: providing services to taxonomists for standard genome sequencing and annotation.</title>
        <authorList>
            <consortium name="The Broad Institute Genomics Platform"/>
            <consortium name="The Broad Institute Genome Sequencing Center for Infectious Disease"/>
            <person name="Wu L."/>
            <person name="Ma J."/>
        </authorList>
    </citation>
    <scope>NUCLEOTIDE SEQUENCE [LARGE SCALE GENOMIC DNA]</scope>
    <source>
        <strain evidence="9">CCUG 63369</strain>
    </source>
</reference>
<protein>
    <submittedName>
        <fullName evidence="8">YihY/virulence factor BrkB family protein</fullName>
    </submittedName>
</protein>
<dbReference type="PANTHER" id="PTHR30213">
    <property type="entry name" value="INNER MEMBRANE PROTEIN YHJD"/>
    <property type="match status" value="1"/>
</dbReference>
<evidence type="ECO:0000256" key="4">
    <source>
        <dbReference type="ARBA" id="ARBA00022989"/>
    </source>
</evidence>
<dbReference type="InterPro" id="IPR017039">
    <property type="entry name" value="Virul_fac_BrkB"/>
</dbReference>
<name>A0ABW3BJ04_9ACTN</name>
<feature type="compositionally biased region" description="Low complexity" evidence="6">
    <location>
        <begin position="322"/>
        <end position="338"/>
    </location>
</feature>
<dbReference type="Pfam" id="PF03631">
    <property type="entry name" value="Virul_fac_BrkB"/>
    <property type="match status" value="1"/>
</dbReference>
<feature type="region of interest" description="Disordered" evidence="6">
    <location>
        <begin position="350"/>
        <end position="377"/>
    </location>
</feature>
<feature type="non-terminal residue" evidence="8">
    <location>
        <position position="377"/>
    </location>
</feature>
<proteinExistence type="predicted"/>
<sequence length="377" mass="40319">MEDARARVADWRERHPVPGAVMLLSARTVRSISRARVVGLAAESAFFSLLSLPALLLGLVGTLGHMEPVLGGDTVREIRGWMLDLAASALTSETVDSLVAPLIDEFLRGAQGGLLSVTFIVSLWSGSRAMNVFIDAITIAYGLDELRSYAGRRVLALVAYLGGLLFALLVLPVLVAGPGVVHRLLPVTVGYLHLLYWPLVGALSTMAVALLYALSTPVRTPLWRYLPGALAAMVILLIGSAALRLYLEASFGQVTIYGSLAAPIAVLVWLWVMALAVLIGSALNAEIDAMWPTPRTAAARAEIAARRHERTRRMVERREEALQAAGAPEEGAGESSGEIAARMWRRLGWGEDHRDVDTDPGADVQAAGRGTAPSGEH</sequence>